<feature type="domain" description="N-acetyltransferase" evidence="4">
    <location>
        <begin position="7"/>
        <end position="160"/>
    </location>
</feature>
<gene>
    <name evidence="5" type="ORF">VNI00_002466</name>
</gene>
<dbReference type="AlphaFoldDB" id="A0AAW0DZK5"/>
<dbReference type="EMBL" id="JAYKXP010000006">
    <property type="protein sequence ID" value="KAK7056749.1"/>
    <property type="molecule type" value="Genomic_DNA"/>
</dbReference>
<evidence type="ECO:0000256" key="2">
    <source>
        <dbReference type="ARBA" id="ARBA00023315"/>
    </source>
</evidence>
<keyword evidence="2" id="KW-0012">Acyltransferase</keyword>
<accession>A0AAW0DZK5</accession>
<dbReference type="PANTHER" id="PTHR43792:SF8">
    <property type="entry name" value="[RIBOSOMAL PROTEIN US5]-ALANINE N-ACETYLTRANSFERASE"/>
    <property type="match status" value="1"/>
</dbReference>
<sequence length="179" mass="20777">MYSTERLTLRAFQDSDIDHLLKLFNNASVMVTSSGDYLVPRGPKYRETLEKMVNDSTFFAIIETKEEKVSVGFTLLELLHRKHRGARYGLGLTPEFWGKGFGTEVTKFMVDYAFISMGVHRLALDVFSPNEAAVQVYKKSGFIEEGRHRKAIWYEGRWVDIILMSILEEEWAARRQERD</sequence>
<reference evidence="5 6" key="1">
    <citation type="submission" date="2024-01" db="EMBL/GenBank/DDBJ databases">
        <title>A draft genome for a cacao thread blight-causing isolate of Paramarasmius palmivorus.</title>
        <authorList>
            <person name="Baruah I.K."/>
            <person name="Bukari Y."/>
            <person name="Amoako-Attah I."/>
            <person name="Meinhardt L.W."/>
            <person name="Bailey B.A."/>
            <person name="Cohen S.P."/>
        </authorList>
    </citation>
    <scope>NUCLEOTIDE SEQUENCE [LARGE SCALE GENOMIC DNA]</scope>
    <source>
        <strain evidence="5 6">GH-12</strain>
    </source>
</reference>
<dbReference type="GO" id="GO:0016747">
    <property type="term" value="F:acyltransferase activity, transferring groups other than amino-acyl groups"/>
    <property type="evidence" value="ECO:0007669"/>
    <property type="project" value="InterPro"/>
</dbReference>
<name>A0AAW0DZK5_9AGAR</name>
<comment type="caution">
    <text evidence="5">The sequence shown here is derived from an EMBL/GenBank/DDBJ whole genome shotgun (WGS) entry which is preliminary data.</text>
</comment>
<dbReference type="Proteomes" id="UP001383192">
    <property type="component" value="Unassembled WGS sequence"/>
</dbReference>
<evidence type="ECO:0000256" key="3">
    <source>
        <dbReference type="ARBA" id="ARBA00038502"/>
    </source>
</evidence>
<protein>
    <recommendedName>
        <fullName evidence="4">N-acetyltransferase domain-containing protein</fullName>
    </recommendedName>
</protein>
<dbReference type="InterPro" id="IPR051531">
    <property type="entry name" value="N-acetyltransferase"/>
</dbReference>
<dbReference type="PANTHER" id="PTHR43792">
    <property type="entry name" value="GNAT FAMILY, PUTATIVE (AFU_ORTHOLOGUE AFUA_3G00765)-RELATED-RELATED"/>
    <property type="match status" value="1"/>
</dbReference>
<dbReference type="PROSITE" id="PS51186">
    <property type="entry name" value="GNAT"/>
    <property type="match status" value="1"/>
</dbReference>
<keyword evidence="1" id="KW-0808">Transferase</keyword>
<dbReference type="SUPFAM" id="SSF55729">
    <property type="entry name" value="Acyl-CoA N-acyltransferases (Nat)"/>
    <property type="match status" value="1"/>
</dbReference>
<dbReference type="Gene3D" id="3.40.630.30">
    <property type="match status" value="1"/>
</dbReference>
<dbReference type="Pfam" id="PF13302">
    <property type="entry name" value="Acetyltransf_3"/>
    <property type="match status" value="1"/>
</dbReference>
<organism evidence="5 6">
    <name type="scientific">Paramarasmius palmivorus</name>
    <dbReference type="NCBI Taxonomy" id="297713"/>
    <lineage>
        <taxon>Eukaryota</taxon>
        <taxon>Fungi</taxon>
        <taxon>Dikarya</taxon>
        <taxon>Basidiomycota</taxon>
        <taxon>Agaricomycotina</taxon>
        <taxon>Agaricomycetes</taxon>
        <taxon>Agaricomycetidae</taxon>
        <taxon>Agaricales</taxon>
        <taxon>Marasmiineae</taxon>
        <taxon>Marasmiaceae</taxon>
        <taxon>Paramarasmius</taxon>
    </lineage>
</organism>
<dbReference type="InterPro" id="IPR016181">
    <property type="entry name" value="Acyl_CoA_acyltransferase"/>
</dbReference>
<evidence type="ECO:0000256" key="1">
    <source>
        <dbReference type="ARBA" id="ARBA00022679"/>
    </source>
</evidence>
<comment type="similarity">
    <text evidence="3">Belongs to the acetyltransferase family. RimJ subfamily.</text>
</comment>
<dbReference type="InterPro" id="IPR000182">
    <property type="entry name" value="GNAT_dom"/>
</dbReference>
<evidence type="ECO:0000259" key="4">
    <source>
        <dbReference type="PROSITE" id="PS51186"/>
    </source>
</evidence>
<evidence type="ECO:0000313" key="5">
    <source>
        <dbReference type="EMBL" id="KAK7056749.1"/>
    </source>
</evidence>
<keyword evidence="6" id="KW-1185">Reference proteome</keyword>
<proteinExistence type="inferred from homology"/>
<evidence type="ECO:0000313" key="6">
    <source>
        <dbReference type="Proteomes" id="UP001383192"/>
    </source>
</evidence>